<dbReference type="Proteomes" id="UP000462931">
    <property type="component" value="Unassembled WGS sequence"/>
</dbReference>
<dbReference type="InterPro" id="IPR032710">
    <property type="entry name" value="NTF2-like_dom_sf"/>
</dbReference>
<keyword evidence="2" id="KW-1185">Reference proteome</keyword>
<name>A0A7K0FM57_9SPHI</name>
<comment type="caution">
    <text evidence="1">The sequence shown here is derived from an EMBL/GenBank/DDBJ whole genome shotgun (WGS) entry which is preliminary data.</text>
</comment>
<dbReference type="RefSeq" id="WP_154286984.1">
    <property type="nucleotide sequence ID" value="NZ_WKJI01000002.1"/>
</dbReference>
<evidence type="ECO:0000313" key="2">
    <source>
        <dbReference type="Proteomes" id="UP000462931"/>
    </source>
</evidence>
<gene>
    <name evidence="1" type="ORF">GJJ64_06880</name>
</gene>
<organism evidence="1 2">
    <name type="scientific">Pedobacter puniceum</name>
    <dbReference type="NCBI Taxonomy" id="2666136"/>
    <lineage>
        <taxon>Bacteria</taxon>
        <taxon>Pseudomonadati</taxon>
        <taxon>Bacteroidota</taxon>
        <taxon>Sphingobacteriia</taxon>
        <taxon>Sphingobacteriales</taxon>
        <taxon>Sphingobacteriaceae</taxon>
        <taxon>Pedobacter</taxon>
    </lineage>
</organism>
<proteinExistence type="predicted"/>
<evidence type="ECO:0000313" key="1">
    <source>
        <dbReference type="EMBL" id="MRX46902.1"/>
    </source>
</evidence>
<dbReference type="AlphaFoldDB" id="A0A7K0FM57"/>
<accession>A0A7K0FM57</accession>
<protein>
    <submittedName>
        <fullName evidence="1">Uncharacterized protein</fullName>
    </submittedName>
</protein>
<dbReference type="EMBL" id="WKJI01000002">
    <property type="protein sequence ID" value="MRX46902.1"/>
    <property type="molecule type" value="Genomic_DNA"/>
</dbReference>
<dbReference type="SUPFAM" id="SSF54427">
    <property type="entry name" value="NTF2-like"/>
    <property type="match status" value="1"/>
</dbReference>
<reference evidence="1 2" key="1">
    <citation type="submission" date="2019-11" db="EMBL/GenBank/DDBJ databases">
        <authorList>
            <person name="Cheng Q."/>
            <person name="Yang Z."/>
        </authorList>
    </citation>
    <scope>NUCLEOTIDE SEQUENCE [LARGE SCALE GENOMIC DNA]</scope>
    <source>
        <strain evidence="1 2">HX-22-1</strain>
    </source>
</reference>
<dbReference type="Gene3D" id="3.10.450.50">
    <property type="match status" value="1"/>
</dbReference>
<sequence>MDCLDIRILVIDKYILEDYIQHNPHVADGRETFKRAARKWDLYHTPKKKIEIIKVIADEDYVILHLKEH</sequence>